<evidence type="ECO:0000313" key="3">
    <source>
        <dbReference type="EMBL" id="TKA50735.1"/>
    </source>
</evidence>
<dbReference type="GO" id="GO:0051082">
    <property type="term" value="F:unfolded protein binding"/>
    <property type="evidence" value="ECO:0007669"/>
    <property type="project" value="TreeGrafter"/>
</dbReference>
<evidence type="ECO:0000256" key="1">
    <source>
        <dbReference type="SAM" id="MobiDB-lite"/>
    </source>
</evidence>
<dbReference type="Pfam" id="PF08229">
    <property type="entry name" value="SHR3_chaperone"/>
    <property type="match status" value="1"/>
</dbReference>
<evidence type="ECO:0000313" key="4">
    <source>
        <dbReference type="Proteomes" id="UP000309340"/>
    </source>
</evidence>
<dbReference type="PIRSF" id="PIRSF029187">
    <property type="entry name" value="Shr3_AAP_chap"/>
    <property type="match status" value="1"/>
</dbReference>
<accession>A0A4U0VQ48</accession>
<dbReference type="AlphaFoldDB" id="A0A4U0VQ48"/>
<dbReference type="SMART" id="SM00786">
    <property type="entry name" value="SHR3_chaperone"/>
    <property type="match status" value="1"/>
</dbReference>
<feature type="transmembrane region" description="Helical" evidence="2">
    <location>
        <begin position="12"/>
        <end position="31"/>
    </location>
</feature>
<gene>
    <name evidence="3" type="ORF">B0A55_11872</name>
</gene>
<evidence type="ECO:0008006" key="5">
    <source>
        <dbReference type="Google" id="ProtNLM"/>
    </source>
</evidence>
<keyword evidence="2" id="KW-0812">Transmembrane</keyword>
<feature type="transmembrane region" description="Helical" evidence="2">
    <location>
        <begin position="105"/>
        <end position="124"/>
    </location>
</feature>
<dbReference type="PANTHER" id="PTHR28228:SF1">
    <property type="entry name" value="SECRETORY COMPONENT PROTEIN SHR3"/>
    <property type="match status" value="1"/>
</dbReference>
<protein>
    <recommendedName>
        <fullName evidence="5">Secretory component protein SHR3</fullName>
    </recommendedName>
</protein>
<name>A0A4U0VQ48_9PEZI</name>
<feature type="transmembrane region" description="Helical" evidence="2">
    <location>
        <begin position="170"/>
        <end position="188"/>
    </location>
</feature>
<keyword evidence="2" id="KW-0472">Membrane</keyword>
<reference evidence="3 4" key="1">
    <citation type="submission" date="2017-03" db="EMBL/GenBank/DDBJ databases">
        <title>Genomes of endolithic fungi from Antarctica.</title>
        <authorList>
            <person name="Coleine C."/>
            <person name="Masonjones S."/>
            <person name="Stajich J.E."/>
        </authorList>
    </citation>
    <scope>NUCLEOTIDE SEQUENCE [LARGE SCALE GENOMIC DNA]</scope>
    <source>
        <strain evidence="3 4">CCFEE 5184</strain>
    </source>
</reference>
<comment type="caution">
    <text evidence="3">The sequence shown here is derived from an EMBL/GenBank/DDBJ whole genome shotgun (WGS) entry which is preliminary data.</text>
</comment>
<keyword evidence="4" id="KW-1185">Reference proteome</keyword>
<dbReference type="OrthoDB" id="5229808at2759"/>
<dbReference type="InterPro" id="IPR013248">
    <property type="entry name" value="Psh3/Shr3"/>
</dbReference>
<dbReference type="PANTHER" id="PTHR28228">
    <property type="entry name" value="SECRETORY COMPONENT PROTEIN SHR3"/>
    <property type="match status" value="1"/>
</dbReference>
<dbReference type="GO" id="GO:0006888">
    <property type="term" value="P:endoplasmic reticulum to Golgi vesicle-mediated transport"/>
    <property type="evidence" value="ECO:0007669"/>
    <property type="project" value="TreeGrafter"/>
</dbReference>
<feature type="transmembrane region" description="Helical" evidence="2">
    <location>
        <begin position="77"/>
        <end position="98"/>
    </location>
</feature>
<feature type="region of interest" description="Disordered" evidence="1">
    <location>
        <begin position="201"/>
        <end position="230"/>
    </location>
</feature>
<sequence length="230" mass="25031">MPAKGTSPFATFLIIGPVCFFLGILFALFPYDYHVLWTTPSAHPATPNSLPNTLDPRATYFALQENHLKFLHASPPLISRILHIVIGTGILGFMLKLYKPSEANMLFDGASLALYMCGITVYIANIVKGLRTVTAGAYGGQVIPAGESIHEKVLQGKEGDFIGREDSLRVLAASNTILALVLVGVLVLQAGQWYAQRKETEEMEEMDKVRDEKRAAAKALGKEGGGKKKQ</sequence>
<keyword evidence="2" id="KW-1133">Transmembrane helix</keyword>
<dbReference type="GO" id="GO:0005789">
    <property type="term" value="C:endoplasmic reticulum membrane"/>
    <property type="evidence" value="ECO:0007669"/>
    <property type="project" value="TreeGrafter"/>
</dbReference>
<dbReference type="Proteomes" id="UP000309340">
    <property type="component" value="Unassembled WGS sequence"/>
</dbReference>
<dbReference type="EMBL" id="NAJQ01001943">
    <property type="protein sequence ID" value="TKA50735.1"/>
    <property type="molecule type" value="Genomic_DNA"/>
</dbReference>
<proteinExistence type="predicted"/>
<evidence type="ECO:0000256" key="2">
    <source>
        <dbReference type="SAM" id="Phobius"/>
    </source>
</evidence>
<organism evidence="3 4">
    <name type="scientific">Friedmanniomyces simplex</name>
    <dbReference type="NCBI Taxonomy" id="329884"/>
    <lineage>
        <taxon>Eukaryota</taxon>
        <taxon>Fungi</taxon>
        <taxon>Dikarya</taxon>
        <taxon>Ascomycota</taxon>
        <taxon>Pezizomycotina</taxon>
        <taxon>Dothideomycetes</taxon>
        <taxon>Dothideomycetidae</taxon>
        <taxon>Mycosphaerellales</taxon>
        <taxon>Teratosphaeriaceae</taxon>
        <taxon>Friedmanniomyces</taxon>
    </lineage>
</organism>